<feature type="domain" description="SpoVT-AbrB" evidence="2">
    <location>
        <begin position="3"/>
        <end position="48"/>
    </location>
</feature>
<dbReference type="PROSITE" id="PS51740">
    <property type="entry name" value="SPOVT_ABRB"/>
    <property type="match status" value="1"/>
</dbReference>
<dbReference type="GO" id="GO:0003677">
    <property type="term" value="F:DNA binding"/>
    <property type="evidence" value="ECO:0007669"/>
    <property type="project" value="UniProtKB-UniRule"/>
</dbReference>
<dbReference type="SUPFAM" id="SSF89447">
    <property type="entry name" value="AbrB/MazE/MraZ-like"/>
    <property type="match status" value="1"/>
</dbReference>
<dbReference type="NCBIfam" id="TIGR01439">
    <property type="entry name" value="lp_hng_hel_AbrB"/>
    <property type="match status" value="1"/>
</dbReference>
<accession>A0A7W8GE15</accession>
<dbReference type="InterPro" id="IPR007159">
    <property type="entry name" value="SpoVT-AbrB_dom"/>
</dbReference>
<comment type="caution">
    <text evidence="3">The sequence shown here is derived from an EMBL/GenBank/DDBJ whole genome shotgun (WGS) entry which is preliminary data.</text>
</comment>
<dbReference type="AlphaFoldDB" id="A0A7W8GE15"/>
<evidence type="ECO:0000256" key="1">
    <source>
        <dbReference type="PROSITE-ProRule" id="PRU01076"/>
    </source>
</evidence>
<keyword evidence="1" id="KW-0238">DNA-binding</keyword>
<evidence type="ECO:0000259" key="2">
    <source>
        <dbReference type="PROSITE" id="PS51740"/>
    </source>
</evidence>
<protein>
    <submittedName>
        <fullName evidence="3">Antitoxin PrlF</fullName>
    </submittedName>
</protein>
<proteinExistence type="predicted"/>
<dbReference type="Gene3D" id="2.10.260.10">
    <property type="match status" value="1"/>
</dbReference>
<dbReference type="InterPro" id="IPR037914">
    <property type="entry name" value="SpoVT-AbrB_sf"/>
</dbReference>
<reference evidence="3 4" key="1">
    <citation type="submission" date="2020-08" db="EMBL/GenBank/DDBJ databases">
        <title>Genomic Encyclopedia of Type Strains, Phase IV (KMG-IV): sequencing the most valuable type-strain genomes for metagenomic binning, comparative biology and taxonomic classification.</title>
        <authorList>
            <person name="Goeker M."/>
        </authorList>
    </citation>
    <scope>NUCLEOTIDE SEQUENCE [LARGE SCALE GENOMIC DNA]</scope>
    <source>
        <strain evidence="3 4">DSM 101791</strain>
    </source>
</reference>
<dbReference type="EMBL" id="JACHFN010000003">
    <property type="protein sequence ID" value="MBB5233773.1"/>
    <property type="molecule type" value="Genomic_DNA"/>
</dbReference>
<name>A0A7W8GE15_9DEIO</name>
<dbReference type="RefSeq" id="WP_184026739.1">
    <property type="nucleotide sequence ID" value="NZ_JACHFN010000003.1"/>
</dbReference>
<dbReference type="Pfam" id="PF04014">
    <property type="entry name" value="MazE_antitoxin"/>
    <property type="match status" value="1"/>
</dbReference>
<keyword evidence="4" id="KW-1185">Reference proteome</keyword>
<dbReference type="Proteomes" id="UP000525389">
    <property type="component" value="Unassembled WGS sequence"/>
</dbReference>
<gene>
    <name evidence="3" type="ORF">HNQ09_001203</name>
</gene>
<organism evidence="3 4">
    <name type="scientific">Deinococcus budaensis</name>
    <dbReference type="NCBI Taxonomy" id="1665626"/>
    <lineage>
        <taxon>Bacteria</taxon>
        <taxon>Thermotogati</taxon>
        <taxon>Deinococcota</taxon>
        <taxon>Deinococci</taxon>
        <taxon>Deinococcales</taxon>
        <taxon>Deinococcaceae</taxon>
        <taxon>Deinococcus</taxon>
    </lineage>
</organism>
<evidence type="ECO:0000313" key="3">
    <source>
        <dbReference type="EMBL" id="MBB5233773.1"/>
    </source>
</evidence>
<dbReference type="SMART" id="SM00966">
    <property type="entry name" value="SpoVT_AbrB"/>
    <property type="match status" value="1"/>
</dbReference>
<sequence>MRIKTATISSKGQLVLPKEVRERLGVGQGDEVEFVMDDQGVHVRPKRDADNPFLAWVGALPQGEETTEEFIRNTRHEGLTDEELRLLRSGPGAQVFRIGPDGKEERV</sequence>
<evidence type="ECO:0000313" key="4">
    <source>
        <dbReference type="Proteomes" id="UP000525389"/>
    </source>
</evidence>